<dbReference type="EC" id="2.3.1.286" evidence="1"/>
<dbReference type="PANTHER" id="PTHR11085">
    <property type="entry name" value="NAD-DEPENDENT PROTEIN DEACYLASE SIRTUIN-5, MITOCHONDRIAL-RELATED"/>
    <property type="match status" value="1"/>
</dbReference>
<dbReference type="Pfam" id="PF02146">
    <property type="entry name" value="SIR2"/>
    <property type="match status" value="1"/>
</dbReference>
<dbReference type="SUPFAM" id="SSF52467">
    <property type="entry name" value="DHS-like NAD/FAD-binding domain"/>
    <property type="match status" value="1"/>
</dbReference>
<dbReference type="AlphaFoldDB" id="A0A1D6J8Q8"/>
<dbReference type="InterPro" id="IPR029035">
    <property type="entry name" value="DHS-like_NAD/FAD-binding_dom"/>
</dbReference>
<dbReference type="GO" id="GO:0070403">
    <property type="term" value="F:NAD+ binding"/>
    <property type="evidence" value="ECO:0007669"/>
    <property type="project" value="InterPro"/>
</dbReference>
<evidence type="ECO:0000256" key="7">
    <source>
        <dbReference type="PROSITE-ProRule" id="PRU00236"/>
    </source>
</evidence>
<dbReference type="GO" id="GO:0034979">
    <property type="term" value="F:NAD-dependent protein lysine deacetylase activity"/>
    <property type="evidence" value="ECO:0007669"/>
    <property type="project" value="UniProtKB-EC"/>
</dbReference>
<keyword evidence="5" id="KW-0520">NAD</keyword>
<dbReference type="PANTHER" id="PTHR11085:SF12">
    <property type="entry name" value="NAD-DEPENDENT PROTEIN DEACYLASE SIRTUIN-6"/>
    <property type="match status" value="1"/>
</dbReference>
<dbReference type="InterPro" id="IPR026590">
    <property type="entry name" value="Ssirtuin_cat_dom"/>
</dbReference>
<feature type="domain" description="Deacetylase sirtuin-type" evidence="8">
    <location>
        <begin position="1"/>
        <end position="161"/>
    </location>
</feature>
<sequence>MALVELERAGFLKFVISQNVDSLHLRSGFPREKLAELHGNSFKEICPCCKTEYLRDFEIETIGLKDTPRRCSDKNCGARLKDTVLDWDVGTCIFNMLSYNFVVEITISFGNRKYHEILPLADGSSMKHYIFSYSIVLRACRDGNGYLFRYQFFGLIFFDCE</sequence>
<protein>
    <recommendedName>
        <fullName evidence="1">protein acetyllysine N-acetyltransferase</fullName>
        <ecNumber evidence="1">2.3.1.286</ecNumber>
    </recommendedName>
</protein>
<dbReference type="Gene3D" id="3.40.50.1220">
    <property type="entry name" value="TPP-binding domain"/>
    <property type="match status" value="1"/>
</dbReference>
<dbReference type="InterPro" id="IPR050134">
    <property type="entry name" value="NAD-dep_sirtuin_deacylases"/>
</dbReference>
<gene>
    <name evidence="9" type="ORF">ZEAMMB73_Zm00001d025705</name>
</gene>
<dbReference type="InterPro" id="IPR003000">
    <property type="entry name" value="Sirtuin"/>
</dbReference>
<feature type="active site" description="Proton acceptor" evidence="7">
    <location>
        <position position="38"/>
    </location>
</feature>
<feature type="binding site" evidence="7">
    <location>
        <position position="49"/>
    </location>
    <ligand>
        <name>Zn(2+)</name>
        <dbReference type="ChEBI" id="CHEBI:29105"/>
    </ligand>
</feature>
<keyword evidence="3 7" id="KW-0479">Metal-binding</keyword>
<evidence type="ECO:0000256" key="3">
    <source>
        <dbReference type="ARBA" id="ARBA00022723"/>
    </source>
</evidence>
<dbReference type="PROSITE" id="PS50305">
    <property type="entry name" value="SIRTUIN"/>
    <property type="match status" value="1"/>
</dbReference>
<evidence type="ECO:0000256" key="1">
    <source>
        <dbReference type="ARBA" id="ARBA00012928"/>
    </source>
</evidence>
<keyword evidence="2" id="KW-0808">Transferase</keyword>
<evidence type="ECO:0000259" key="8">
    <source>
        <dbReference type="PROSITE" id="PS50305"/>
    </source>
</evidence>
<evidence type="ECO:0000256" key="2">
    <source>
        <dbReference type="ARBA" id="ARBA00022679"/>
    </source>
</evidence>
<accession>A0A1D6J8Q8</accession>
<dbReference type="GO" id="GO:0046872">
    <property type="term" value="F:metal ion binding"/>
    <property type="evidence" value="ECO:0007669"/>
    <property type="project" value="UniProtKB-KW"/>
</dbReference>
<evidence type="ECO:0000313" key="9">
    <source>
        <dbReference type="EMBL" id="AQK44308.1"/>
    </source>
</evidence>
<dbReference type="EMBL" id="CM000786">
    <property type="protein sequence ID" value="AQK44308.1"/>
    <property type="molecule type" value="Genomic_DNA"/>
</dbReference>
<organism evidence="9">
    <name type="scientific">Zea mays</name>
    <name type="common">Maize</name>
    <dbReference type="NCBI Taxonomy" id="4577"/>
    <lineage>
        <taxon>Eukaryota</taxon>
        <taxon>Viridiplantae</taxon>
        <taxon>Streptophyta</taxon>
        <taxon>Embryophyta</taxon>
        <taxon>Tracheophyta</taxon>
        <taxon>Spermatophyta</taxon>
        <taxon>Magnoliopsida</taxon>
        <taxon>Liliopsida</taxon>
        <taxon>Poales</taxon>
        <taxon>Poaceae</taxon>
        <taxon>PACMAD clade</taxon>
        <taxon>Panicoideae</taxon>
        <taxon>Andropogonodae</taxon>
        <taxon>Andropogoneae</taxon>
        <taxon>Tripsacinae</taxon>
        <taxon>Zea</taxon>
    </lineage>
</organism>
<name>A0A1D6J8Q8_MAIZE</name>
<proteinExistence type="inferred from homology"/>
<evidence type="ECO:0000256" key="5">
    <source>
        <dbReference type="ARBA" id="ARBA00023027"/>
    </source>
</evidence>
<feature type="binding site" evidence="7">
    <location>
        <position position="71"/>
    </location>
    <ligand>
        <name>Zn(2+)</name>
        <dbReference type="ChEBI" id="CHEBI:29105"/>
    </ligand>
</feature>
<keyword evidence="4 7" id="KW-0862">Zinc</keyword>
<reference evidence="9" key="1">
    <citation type="submission" date="2015-12" db="EMBL/GenBank/DDBJ databases">
        <title>Update maize B73 reference genome by single molecule sequencing technologies.</title>
        <authorList>
            <consortium name="Maize Genome Sequencing Project"/>
            <person name="Ware D."/>
        </authorList>
    </citation>
    <scope>NUCLEOTIDE SEQUENCE</scope>
    <source>
        <tissue evidence="9">Seedling</tissue>
    </source>
</reference>
<evidence type="ECO:0000256" key="6">
    <source>
        <dbReference type="ARBA" id="ARBA00038170"/>
    </source>
</evidence>
<feature type="binding site" evidence="7">
    <location>
        <position position="92"/>
    </location>
    <ligand>
        <name>Zn(2+)</name>
        <dbReference type="ChEBI" id="CHEBI:29105"/>
    </ligand>
</feature>
<comment type="similarity">
    <text evidence="6">Belongs to the sirtuin family. Class IV subfamily.</text>
</comment>
<evidence type="ECO:0000256" key="4">
    <source>
        <dbReference type="ARBA" id="ARBA00022833"/>
    </source>
</evidence>
<feature type="binding site" evidence="7">
    <location>
        <position position="46"/>
    </location>
    <ligand>
        <name>Zn(2+)</name>
        <dbReference type="ChEBI" id="CHEBI:29105"/>
    </ligand>
</feature>